<feature type="region of interest" description="Disordered" evidence="2">
    <location>
        <begin position="693"/>
        <end position="717"/>
    </location>
</feature>
<dbReference type="KEGG" id="dvi:6628227"/>
<dbReference type="GO" id="GO:0048471">
    <property type="term" value="C:perinuclear region of cytoplasm"/>
    <property type="evidence" value="ECO:0007669"/>
    <property type="project" value="TreeGrafter"/>
</dbReference>
<dbReference type="eggNOG" id="ENOG502SFYH">
    <property type="taxonomic scope" value="Eukaryota"/>
</dbReference>
<proteinExistence type="predicted"/>
<dbReference type="InterPro" id="IPR032675">
    <property type="entry name" value="LRR_dom_sf"/>
</dbReference>
<feature type="compositionally biased region" description="Basic and acidic residues" evidence="2">
    <location>
        <begin position="308"/>
        <end position="321"/>
    </location>
</feature>
<evidence type="ECO:0000313" key="3">
    <source>
        <dbReference type="EMBL" id="EDW63330.1"/>
    </source>
</evidence>
<protein>
    <submittedName>
        <fullName evidence="3">Uncharacterized protein</fullName>
    </submittedName>
</protein>
<feature type="region of interest" description="Disordered" evidence="2">
    <location>
        <begin position="271"/>
        <end position="348"/>
    </location>
</feature>
<dbReference type="OrthoDB" id="341587at2759"/>
<organism evidence="3 4">
    <name type="scientific">Drosophila virilis</name>
    <name type="common">Fruit fly</name>
    <dbReference type="NCBI Taxonomy" id="7244"/>
    <lineage>
        <taxon>Eukaryota</taxon>
        <taxon>Metazoa</taxon>
        <taxon>Ecdysozoa</taxon>
        <taxon>Arthropoda</taxon>
        <taxon>Hexapoda</taxon>
        <taxon>Insecta</taxon>
        <taxon>Pterygota</taxon>
        <taxon>Neoptera</taxon>
        <taxon>Endopterygota</taxon>
        <taxon>Diptera</taxon>
        <taxon>Brachycera</taxon>
        <taxon>Muscomorpha</taxon>
        <taxon>Ephydroidea</taxon>
        <taxon>Drosophilidae</taxon>
        <taxon>Drosophila</taxon>
    </lineage>
</organism>
<dbReference type="AlphaFoldDB" id="B4LVF1"/>
<keyword evidence="1" id="KW-0175">Coiled coil</keyword>
<dbReference type="EMBL" id="CH940649">
    <property type="protein sequence ID" value="EDW63330.1"/>
    <property type="molecule type" value="Genomic_DNA"/>
</dbReference>
<evidence type="ECO:0000313" key="4">
    <source>
        <dbReference type="Proteomes" id="UP000008792"/>
    </source>
</evidence>
<dbReference type="PANTHER" id="PTHR24113:SF15">
    <property type="entry name" value="NACHT DOMAIN-CONTAINING PROTEIN"/>
    <property type="match status" value="1"/>
</dbReference>
<sequence length="785" mass="91383">MDDEDDADFLPPANTNTFAIPNEPDLLMEYDLYRPSMGTRRLHSERNREVYAEAFIENERLGTLADLCVRALAKMGTRYISPLVKHDPLKLRVHYDALDVNLPLKDCYFVDDVRFWRRVVLAKSSDKTLSLKKLDEYDWKGKGVSLKYVELVEACPAAYWPEKQMAELGSLVRQYVRTMHIQHLQSLTDESFTHYVESEEELDVTSEESVVSEISSDEKDTMDEEEECEEEEEEVTIVQPLKKKHGESGVRINEPKARMFEVEVHSISIASSGDLADHQESKKSIATDQEAQQKRRQARNARNAARQQLRELHAEKKEEHERRRRNRALLRIQPEPEPKRKKKKKAKKMPIEGVFDLAVEPEPEDNEDKVADGRNKEKLLRRIKRYDYPAKHCHHIDLSFVRYFDQLVSLTIEFLGPQMELNYHKRHMNFSYDDMLHLASGLHTLRQLKVFRLRNSRMDNIKLLILARVLKQLDALEIVDFGFDQLNDNCDVALEMLLERTKMYKALELEYNKLERTAVEAIGNALRCHSFNDPDGSPLEYLGLAHNPISDSGLTMLVRDLVGTNHVEELNINGIECPPYRVSANIGFLLRYHNPLRRLDMAAVMLNPSVGHELLRGLETNHKIIHFDCRACDLSLDQEFEADVIVRRNNYELQHTYLGDETQTEESLLQHLAGLRHPILTKIQNDLERRDECIRNRPSESSTDLSVNEEQDEEQEEEFDIWKMLGVKKSVIKPEIERQSSISSHQSNSGFVYNPNAFTLQEFREHLYLPGPGNRYYYFHKPDEM</sequence>
<feature type="compositionally biased region" description="Basic residues" evidence="2">
    <location>
        <begin position="339"/>
        <end position="348"/>
    </location>
</feature>
<feature type="region of interest" description="Disordered" evidence="2">
    <location>
        <begin position="206"/>
        <end position="250"/>
    </location>
</feature>
<dbReference type="Proteomes" id="UP000008792">
    <property type="component" value="Unassembled WGS sequence"/>
</dbReference>
<dbReference type="InterPro" id="IPR027038">
    <property type="entry name" value="RanGap"/>
</dbReference>
<dbReference type="InParanoid" id="B4LVF1"/>
<dbReference type="GO" id="GO:0005634">
    <property type="term" value="C:nucleus"/>
    <property type="evidence" value="ECO:0007669"/>
    <property type="project" value="TreeGrafter"/>
</dbReference>
<evidence type="ECO:0000256" key="2">
    <source>
        <dbReference type="SAM" id="MobiDB-lite"/>
    </source>
</evidence>
<accession>B4LVF1</accession>
<name>B4LVF1_DROVI</name>
<dbReference type="PANTHER" id="PTHR24113">
    <property type="entry name" value="RAN GTPASE-ACTIVATING PROTEIN 1"/>
    <property type="match status" value="1"/>
</dbReference>
<evidence type="ECO:0000256" key="1">
    <source>
        <dbReference type="SAM" id="Coils"/>
    </source>
</evidence>
<feature type="compositionally biased region" description="Acidic residues" evidence="2">
    <location>
        <begin position="220"/>
        <end position="235"/>
    </location>
</feature>
<dbReference type="GO" id="GO:0031267">
    <property type="term" value="F:small GTPase binding"/>
    <property type="evidence" value="ECO:0007669"/>
    <property type="project" value="TreeGrafter"/>
</dbReference>
<dbReference type="Gene3D" id="3.80.10.10">
    <property type="entry name" value="Ribonuclease Inhibitor"/>
    <property type="match status" value="1"/>
</dbReference>
<dbReference type="PhylomeDB" id="B4LVF1"/>
<dbReference type="GO" id="GO:0005829">
    <property type="term" value="C:cytosol"/>
    <property type="evidence" value="ECO:0007669"/>
    <property type="project" value="TreeGrafter"/>
</dbReference>
<dbReference type="SUPFAM" id="SSF52047">
    <property type="entry name" value="RNI-like"/>
    <property type="match status" value="1"/>
</dbReference>
<feature type="compositionally biased region" description="Basic and acidic residues" evidence="2">
    <location>
        <begin position="275"/>
        <end position="285"/>
    </location>
</feature>
<dbReference type="GO" id="GO:0005096">
    <property type="term" value="F:GTPase activator activity"/>
    <property type="evidence" value="ECO:0007669"/>
    <property type="project" value="InterPro"/>
</dbReference>
<gene>
    <name evidence="3" type="primary">Dvir\GJ14645</name>
    <name evidence="3" type="ORF">Dvir_GJ14645</name>
</gene>
<dbReference type="GO" id="GO:0006913">
    <property type="term" value="P:nucleocytoplasmic transport"/>
    <property type="evidence" value="ECO:0007669"/>
    <property type="project" value="TreeGrafter"/>
</dbReference>
<dbReference type="OMA" id="KVTHFDC"/>
<dbReference type="HOGENOM" id="CLU_356506_0_0_1"/>
<feature type="coiled-coil region" evidence="1">
    <location>
        <begin position="497"/>
        <end position="524"/>
    </location>
</feature>
<reference evidence="3 4" key="1">
    <citation type="journal article" date="2007" name="Nature">
        <title>Evolution of genes and genomes on the Drosophila phylogeny.</title>
        <authorList>
            <consortium name="Drosophila 12 Genomes Consortium"/>
            <person name="Clark A.G."/>
            <person name="Eisen M.B."/>
            <person name="Smith D.R."/>
            <person name="Bergman C.M."/>
            <person name="Oliver B."/>
            <person name="Markow T.A."/>
            <person name="Kaufman T.C."/>
            <person name="Kellis M."/>
            <person name="Gelbart W."/>
            <person name="Iyer V.N."/>
            <person name="Pollard D.A."/>
            <person name="Sackton T.B."/>
            <person name="Larracuente A.M."/>
            <person name="Singh N.D."/>
            <person name="Abad J.P."/>
            <person name="Abt D.N."/>
            <person name="Adryan B."/>
            <person name="Aguade M."/>
            <person name="Akashi H."/>
            <person name="Anderson W.W."/>
            <person name="Aquadro C.F."/>
            <person name="Ardell D.H."/>
            <person name="Arguello R."/>
            <person name="Artieri C.G."/>
            <person name="Barbash D.A."/>
            <person name="Barker D."/>
            <person name="Barsanti P."/>
            <person name="Batterham P."/>
            <person name="Batzoglou S."/>
            <person name="Begun D."/>
            <person name="Bhutkar A."/>
            <person name="Blanco E."/>
            <person name="Bosak S.A."/>
            <person name="Bradley R.K."/>
            <person name="Brand A.D."/>
            <person name="Brent M.R."/>
            <person name="Brooks A.N."/>
            <person name="Brown R.H."/>
            <person name="Butlin R.K."/>
            <person name="Caggese C."/>
            <person name="Calvi B.R."/>
            <person name="Bernardo de Carvalho A."/>
            <person name="Caspi A."/>
            <person name="Castrezana S."/>
            <person name="Celniker S.E."/>
            <person name="Chang J.L."/>
            <person name="Chapple C."/>
            <person name="Chatterji S."/>
            <person name="Chinwalla A."/>
            <person name="Civetta A."/>
            <person name="Clifton S.W."/>
            <person name="Comeron J.M."/>
            <person name="Costello J.C."/>
            <person name="Coyne J.A."/>
            <person name="Daub J."/>
            <person name="David R.G."/>
            <person name="Delcher A.L."/>
            <person name="Delehaunty K."/>
            <person name="Do C.B."/>
            <person name="Ebling H."/>
            <person name="Edwards K."/>
            <person name="Eickbush T."/>
            <person name="Evans J.D."/>
            <person name="Filipski A."/>
            <person name="Findeiss S."/>
            <person name="Freyhult E."/>
            <person name="Fulton L."/>
            <person name="Fulton R."/>
            <person name="Garcia A.C."/>
            <person name="Gardiner A."/>
            <person name="Garfield D.A."/>
            <person name="Garvin B.E."/>
            <person name="Gibson G."/>
            <person name="Gilbert D."/>
            <person name="Gnerre S."/>
            <person name="Godfrey J."/>
            <person name="Good R."/>
            <person name="Gotea V."/>
            <person name="Gravely B."/>
            <person name="Greenberg A.J."/>
            <person name="Griffiths-Jones S."/>
            <person name="Gross S."/>
            <person name="Guigo R."/>
            <person name="Gustafson E.A."/>
            <person name="Haerty W."/>
            <person name="Hahn M.W."/>
            <person name="Halligan D.L."/>
            <person name="Halpern A.L."/>
            <person name="Halter G.M."/>
            <person name="Han M.V."/>
            <person name="Heger A."/>
            <person name="Hillier L."/>
            <person name="Hinrichs A.S."/>
            <person name="Holmes I."/>
            <person name="Hoskins R.A."/>
            <person name="Hubisz M.J."/>
            <person name="Hultmark D."/>
            <person name="Huntley M.A."/>
            <person name="Jaffe D.B."/>
            <person name="Jagadeeshan S."/>
            <person name="Jeck W.R."/>
            <person name="Johnson J."/>
            <person name="Jones C.D."/>
            <person name="Jordan W.C."/>
            <person name="Karpen G.H."/>
            <person name="Kataoka E."/>
            <person name="Keightley P.D."/>
            <person name="Kheradpour P."/>
            <person name="Kirkness E.F."/>
            <person name="Koerich L.B."/>
            <person name="Kristiansen K."/>
            <person name="Kudrna D."/>
            <person name="Kulathinal R.J."/>
            <person name="Kumar S."/>
            <person name="Kwok R."/>
            <person name="Lander E."/>
            <person name="Langley C.H."/>
            <person name="Lapoint R."/>
            <person name="Lazzaro B.P."/>
            <person name="Lee S.J."/>
            <person name="Levesque L."/>
            <person name="Li R."/>
            <person name="Lin C.F."/>
            <person name="Lin M.F."/>
            <person name="Lindblad-Toh K."/>
            <person name="Llopart A."/>
            <person name="Long M."/>
            <person name="Low L."/>
            <person name="Lozovsky E."/>
            <person name="Lu J."/>
            <person name="Luo M."/>
            <person name="Machado C.A."/>
            <person name="Makalowski W."/>
            <person name="Marzo M."/>
            <person name="Matsuda M."/>
            <person name="Matzkin L."/>
            <person name="McAllister B."/>
            <person name="McBride C.S."/>
            <person name="McKernan B."/>
            <person name="McKernan K."/>
            <person name="Mendez-Lago M."/>
            <person name="Minx P."/>
            <person name="Mollenhauer M.U."/>
            <person name="Montooth K."/>
            <person name="Mount S.M."/>
            <person name="Mu X."/>
            <person name="Myers E."/>
            <person name="Negre B."/>
            <person name="Newfeld S."/>
            <person name="Nielsen R."/>
            <person name="Noor M.A."/>
            <person name="O'Grady P."/>
            <person name="Pachter L."/>
            <person name="Papaceit M."/>
            <person name="Parisi M.J."/>
            <person name="Parisi M."/>
            <person name="Parts L."/>
            <person name="Pedersen J.S."/>
            <person name="Pesole G."/>
            <person name="Phillippy A.M."/>
            <person name="Ponting C.P."/>
            <person name="Pop M."/>
            <person name="Porcelli D."/>
            <person name="Powell J.R."/>
            <person name="Prohaska S."/>
            <person name="Pruitt K."/>
            <person name="Puig M."/>
            <person name="Quesneville H."/>
            <person name="Ram K.R."/>
            <person name="Rand D."/>
            <person name="Rasmussen M.D."/>
            <person name="Reed L.K."/>
            <person name="Reenan R."/>
            <person name="Reily A."/>
            <person name="Remington K.A."/>
            <person name="Rieger T.T."/>
            <person name="Ritchie M.G."/>
            <person name="Robin C."/>
            <person name="Rogers Y.H."/>
            <person name="Rohde C."/>
            <person name="Rozas J."/>
            <person name="Rubenfield M.J."/>
            <person name="Ruiz A."/>
            <person name="Russo S."/>
            <person name="Salzberg S.L."/>
            <person name="Sanchez-Gracia A."/>
            <person name="Saranga D.J."/>
            <person name="Sato H."/>
            <person name="Schaeffer S.W."/>
            <person name="Schatz M.C."/>
            <person name="Schlenke T."/>
            <person name="Schwartz R."/>
            <person name="Segarra C."/>
            <person name="Singh R.S."/>
            <person name="Sirot L."/>
            <person name="Sirota M."/>
            <person name="Sisneros N.B."/>
            <person name="Smith C.D."/>
            <person name="Smith T.F."/>
            <person name="Spieth J."/>
            <person name="Stage D.E."/>
            <person name="Stark A."/>
            <person name="Stephan W."/>
            <person name="Strausberg R.L."/>
            <person name="Strempel S."/>
            <person name="Sturgill D."/>
            <person name="Sutton G."/>
            <person name="Sutton G.G."/>
            <person name="Tao W."/>
            <person name="Teichmann S."/>
            <person name="Tobari Y.N."/>
            <person name="Tomimura Y."/>
            <person name="Tsolas J.M."/>
            <person name="Valente V.L."/>
            <person name="Venter E."/>
            <person name="Venter J.C."/>
            <person name="Vicario S."/>
            <person name="Vieira F.G."/>
            <person name="Vilella A.J."/>
            <person name="Villasante A."/>
            <person name="Walenz B."/>
            <person name="Wang J."/>
            <person name="Wasserman M."/>
            <person name="Watts T."/>
            <person name="Wilson D."/>
            <person name="Wilson R.K."/>
            <person name="Wing R.A."/>
            <person name="Wolfner M.F."/>
            <person name="Wong A."/>
            <person name="Wong G.K."/>
            <person name="Wu C.I."/>
            <person name="Wu G."/>
            <person name="Yamamoto D."/>
            <person name="Yang H.P."/>
            <person name="Yang S.P."/>
            <person name="Yorke J.A."/>
            <person name="Yoshida K."/>
            <person name="Zdobnov E."/>
            <person name="Zhang P."/>
            <person name="Zhang Y."/>
            <person name="Zimin A.V."/>
            <person name="Baldwin J."/>
            <person name="Abdouelleil A."/>
            <person name="Abdulkadir J."/>
            <person name="Abebe A."/>
            <person name="Abera B."/>
            <person name="Abreu J."/>
            <person name="Acer S.C."/>
            <person name="Aftuck L."/>
            <person name="Alexander A."/>
            <person name="An P."/>
            <person name="Anderson E."/>
            <person name="Anderson S."/>
            <person name="Arachi H."/>
            <person name="Azer M."/>
            <person name="Bachantsang P."/>
            <person name="Barry A."/>
            <person name="Bayul T."/>
            <person name="Berlin A."/>
            <person name="Bessette D."/>
            <person name="Bloom T."/>
            <person name="Blye J."/>
            <person name="Boguslavskiy L."/>
            <person name="Bonnet C."/>
            <person name="Boukhgalter B."/>
            <person name="Bourzgui I."/>
            <person name="Brown A."/>
            <person name="Cahill P."/>
            <person name="Channer S."/>
            <person name="Cheshatsang Y."/>
            <person name="Chuda L."/>
            <person name="Citroen M."/>
            <person name="Collymore A."/>
            <person name="Cooke P."/>
            <person name="Costello M."/>
            <person name="D'Aco K."/>
            <person name="Daza R."/>
            <person name="De Haan G."/>
            <person name="DeGray S."/>
            <person name="DeMaso C."/>
            <person name="Dhargay N."/>
            <person name="Dooley K."/>
            <person name="Dooley E."/>
            <person name="Doricent M."/>
            <person name="Dorje P."/>
            <person name="Dorjee K."/>
            <person name="Dupes A."/>
            <person name="Elong R."/>
            <person name="Falk J."/>
            <person name="Farina A."/>
            <person name="Faro S."/>
            <person name="Ferguson D."/>
            <person name="Fisher S."/>
            <person name="Foley C.D."/>
            <person name="Franke A."/>
            <person name="Friedrich D."/>
            <person name="Gadbois L."/>
            <person name="Gearin G."/>
            <person name="Gearin C.R."/>
            <person name="Giannoukos G."/>
            <person name="Goode T."/>
            <person name="Graham J."/>
            <person name="Grandbois E."/>
            <person name="Grewal S."/>
            <person name="Gyaltsen K."/>
            <person name="Hafez N."/>
            <person name="Hagos B."/>
            <person name="Hall J."/>
            <person name="Henson C."/>
            <person name="Hollinger A."/>
            <person name="Honan T."/>
            <person name="Huard M.D."/>
            <person name="Hughes L."/>
            <person name="Hurhula B."/>
            <person name="Husby M.E."/>
            <person name="Kamat A."/>
            <person name="Kanga B."/>
            <person name="Kashin S."/>
            <person name="Khazanovich D."/>
            <person name="Kisner P."/>
            <person name="Lance K."/>
            <person name="Lara M."/>
            <person name="Lee W."/>
            <person name="Lennon N."/>
            <person name="Letendre F."/>
            <person name="LeVine R."/>
            <person name="Lipovsky A."/>
            <person name="Liu X."/>
            <person name="Liu J."/>
            <person name="Liu S."/>
            <person name="Lokyitsang T."/>
            <person name="Lokyitsang Y."/>
            <person name="Lubonja R."/>
            <person name="Lui A."/>
            <person name="MacDonald P."/>
            <person name="Magnisalis V."/>
            <person name="Maru K."/>
            <person name="Matthews C."/>
            <person name="McCusker W."/>
            <person name="McDonough S."/>
            <person name="Mehta T."/>
            <person name="Meldrim J."/>
            <person name="Meneus L."/>
            <person name="Mihai O."/>
            <person name="Mihalev A."/>
            <person name="Mihova T."/>
            <person name="Mittelman R."/>
            <person name="Mlenga V."/>
            <person name="Montmayeur A."/>
            <person name="Mulrain L."/>
            <person name="Navidi A."/>
            <person name="Naylor J."/>
            <person name="Negash T."/>
            <person name="Nguyen T."/>
            <person name="Nguyen N."/>
            <person name="Nicol R."/>
            <person name="Norbu C."/>
            <person name="Norbu N."/>
            <person name="Novod N."/>
            <person name="O'Neill B."/>
            <person name="Osman S."/>
            <person name="Markiewicz E."/>
            <person name="Oyono O.L."/>
            <person name="Patti C."/>
            <person name="Phunkhang P."/>
            <person name="Pierre F."/>
            <person name="Priest M."/>
            <person name="Raghuraman S."/>
            <person name="Rege F."/>
            <person name="Reyes R."/>
            <person name="Rise C."/>
            <person name="Rogov P."/>
            <person name="Ross K."/>
            <person name="Ryan E."/>
            <person name="Settipalli S."/>
            <person name="Shea T."/>
            <person name="Sherpa N."/>
            <person name="Shi L."/>
            <person name="Shih D."/>
            <person name="Sparrow T."/>
            <person name="Spaulding J."/>
            <person name="Stalker J."/>
            <person name="Stange-Thomann N."/>
            <person name="Stavropoulos S."/>
            <person name="Stone C."/>
            <person name="Strader C."/>
            <person name="Tesfaye S."/>
            <person name="Thomson T."/>
            <person name="Thoulutsang Y."/>
            <person name="Thoulutsang D."/>
            <person name="Topham K."/>
            <person name="Topping I."/>
            <person name="Tsamla T."/>
            <person name="Vassiliev H."/>
            <person name="Vo A."/>
            <person name="Wangchuk T."/>
            <person name="Wangdi T."/>
            <person name="Weiand M."/>
            <person name="Wilkinson J."/>
            <person name="Wilson A."/>
            <person name="Yadav S."/>
            <person name="Young G."/>
            <person name="Yu Q."/>
            <person name="Zembek L."/>
            <person name="Zhong D."/>
            <person name="Zimmer A."/>
            <person name="Zwirko Z."/>
            <person name="Jaffe D.B."/>
            <person name="Alvarez P."/>
            <person name="Brockman W."/>
            <person name="Butler J."/>
            <person name="Chin C."/>
            <person name="Gnerre S."/>
            <person name="Grabherr M."/>
            <person name="Kleber M."/>
            <person name="Mauceli E."/>
            <person name="MacCallum I."/>
        </authorList>
    </citation>
    <scope>NUCLEOTIDE SEQUENCE [LARGE SCALE GENOMIC DNA]</scope>
    <source>
        <strain evidence="4">Tucson 15010-1051.87</strain>
    </source>
</reference>
<keyword evidence="4" id="KW-1185">Reference proteome</keyword>
<feature type="compositionally biased region" description="Acidic residues" evidence="2">
    <location>
        <begin position="707"/>
        <end position="717"/>
    </location>
</feature>
<dbReference type="STRING" id="7244.B4LVF1"/>